<evidence type="ECO:0000256" key="1">
    <source>
        <dbReference type="SAM" id="Phobius"/>
    </source>
</evidence>
<evidence type="ECO:0000313" key="3">
    <source>
        <dbReference type="Proteomes" id="UP001054945"/>
    </source>
</evidence>
<reference evidence="2 3" key="1">
    <citation type="submission" date="2021-06" db="EMBL/GenBank/DDBJ databases">
        <title>Caerostris extrusa draft genome.</title>
        <authorList>
            <person name="Kono N."/>
            <person name="Arakawa K."/>
        </authorList>
    </citation>
    <scope>NUCLEOTIDE SEQUENCE [LARGE SCALE GENOMIC DNA]</scope>
</reference>
<gene>
    <name evidence="2" type="ORF">CEXT_1061</name>
</gene>
<protein>
    <submittedName>
        <fullName evidence="2">Uncharacterized protein</fullName>
    </submittedName>
</protein>
<keyword evidence="1" id="KW-0472">Membrane</keyword>
<evidence type="ECO:0000313" key="2">
    <source>
        <dbReference type="EMBL" id="GIX77080.1"/>
    </source>
</evidence>
<keyword evidence="1" id="KW-1133">Transmembrane helix</keyword>
<organism evidence="2 3">
    <name type="scientific">Caerostris extrusa</name>
    <name type="common">Bark spider</name>
    <name type="synonym">Caerostris bankana</name>
    <dbReference type="NCBI Taxonomy" id="172846"/>
    <lineage>
        <taxon>Eukaryota</taxon>
        <taxon>Metazoa</taxon>
        <taxon>Ecdysozoa</taxon>
        <taxon>Arthropoda</taxon>
        <taxon>Chelicerata</taxon>
        <taxon>Arachnida</taxon>
        <taxon>Araneae</taxon>
        <taxon>Araneomorphae</taxon>
        <taxon>Entelegynae</taxon>
        <taxon>Araneoidea</taxon>
        <taxon>Araneidae</taxon>
        <taxon>Caerostris</taxon>
    </lineage>
</organism>
<dbReference type="AlphaFoldDB" id="A0AAV4MX78"/>
<accession>A0AAV4MX78</accession>
<comment type="caution">
    <text evidence="2">The sequence shown here is derived from an EMBL/GenBank/DDBJ whole genome shotgun (WGS) entry which is preliminary data.</text>
</comment>
<dbReference type="Proteomes" id="UP001054945">
    <property type="component" value="Unassembled WGS sequence"/>
</dbReference>
<keyword evidence="3" id="KW-1185">Reference proteome</keyword>
<feature type="transmembrane region" description="Helical" evidence="1">
    <location>
        <begin position="82"/>
        <end position="102"/>
    </location>
</feature>
<sequence length="112" mass="13249">MSFFVFHKRWAVLKSHLKSHSKVLKYLLDTRWEAHAKVAEAILENYNDSIDSLNYFPSDNNIKSDTRLRANNLLEKMLELEFVFILHYILLSSCAVWYKSLLDILRGIKGRF</sequence>
<dbReference type="EMBL" id="BPLR01020297">
    <property type="protein sequence ID" value="GIX77080.1"/>
    <property type="molecule type" value="Genomic_DNA"/>
</dbReference>
<name>A0AAV4MX78_CAEEX</name>
<proteinExistence type="predicted"/>
<keyword evidence="1" id="KW-0812">Transmembrane</keyword>